<dbReference type="Proteomes" id="UP000324091">
    <property type="component" value="Chromosome 15"/>
</dbReference>
<feature type="domain" description="Chemokine interleukin-8-like" evidence="3">
    <location>
        <begin position="26"/>
        <end position="57"/>
    </location>
</feature>
<evidence type="ECO:0000313" key="5">
    <source>
        <dbReference type="Proteomes" id="UP000324091"/>
    </source>
</evidence>
<keyword evidence="2" id="KW-0732">Signal</keyword>
<protein>
    <recommendedName>
        <fullName evidence="3">Chemokine interleukin-8-like domain-containing protein</fullName>
    </recommendedName>
</protein>
<reference evidence="4 5" key="1">
    <citation type="submission" date="2019-04" db="EMBL/GenBank/DDBJ databases">
        <title>Chromosome genome assembly for Takifugu flavidus.</title>
        <authorList>
            <person name="Xiao S."/>
        </authorList>
    </citation>
    <scope>NUCLEOTIDE SEQUENCE [LARGE SCALE GENOMIC DNA]</scope>
    <source>
        <strain evidence="4">HTHZ2018</strain>
        <tissue evidence="4">Muscle</tissue>
    </source>
</reference>
<dbReference type="AlphaFoldDB" id="A0A5C6P4U3"/>
<dbReference type="InterPro" id="IPR001811">
    <property type="entry name" value="Chemokine_IL8-like_dom"/>
</dbReference>
<evidence type="ECO:0000256" key="1">
    <source>
        <dbReference type="ARBA" id="ARBA00022514"/>
    </source>
</evidence>
<accession>A0A5C6P4U3</accession>
<evidence type="ECO:0000259" key="3">
    <source>
        <dbReference type="Pfam" id="PF00048"/>
    </source>
</evidence>
<comment type="caution">
    <text evidence="4">The sequence shown here is derived from an EMBL/GenBank/DDBJ whole genome shotgun (WGS) entry which is preliminary data.</text>
</comment>
<keyword evidence="1" id="KW-0202">Cytokine</keyword>
<dbReference type="SUPFAM" id="SSF54117">
    <property type="entry name" value="Interleukin 8-like chemokines"/>
    <property type="match status" value="1"/>
</dbReference>
<feature type="signal peptide" evidence="2">
    <location>
        <begin position="1"/>
        <end position="22"/>
    </location>
</feature>
<feature type="chain" id="PRO_5022710681" description="Chemokine interleukin-8-like domain-containing protein" evidence="2">
    <location>
        <begin position="23"/>
        <end position="58"/>
    </location>
</feature>
<organism evidence="4 5">
    <name type="scientific">Takifugu flavidus</name>
    <name type="common">sansaifugu</name>
    <dbReference type="NCBI Taxonomy" id="433684"/>
    <lineage>
        <taxon>Eukaryota</taxon>
        <taxon>Metazoa</taxon>
        <taxon>Chordata</taxon>
        <taxon>Craniata</taxon>
        <taxon>Vertebrata</taxon>
        <taxon>Euteleostomi</taxon>
        <taxon>Actinopterygii</taxon>
        <taxon>Neopterygii</taxon>
        <taxon>Teleostei</taxon>
        <taxon>Neoteleostei</taxon>
        <taxon>Acanthomorphata</taxon>
        <taxon>Eupercaria</taxon>
        <taxon>Tetraodontiformes</taxon>
        <taxon>Tetradontoidea</taxon>
        <taxon>Tetraodontidae</taxon>
        <taxon>Takifugu</taxon>
    </lineage>
</organism>
<keyword evidence="5" id="KW-1185">Reference proteome</keyword>
<dbReference type="GO" id="GO:0005615">
    <property type="term" value="C:extracellular space"/>
    <property type="evidence" value="ECO:0007669"/>
    <property type="project" value="UniProtKB-KW"/>
</dbReference>
<sequence>MMMGKLMLCVSVLVLLLALTESSYFCCTQYHENPVSVEILKFYMIQEDTGYCNIRAVM</sequence>
<name>A0A5C6P4U3_9TELE</name>
<dbReference type="InterPro" id="IPR036048">
    <property type="entry name" value="Interleukin_8-like_sf"/>
</dbReference>
<gene>
    <name evidence="4" type="ORF">D4764_15G0006340</name>
</gene>
<dbReference type="Gene3D" id="2.40.50.40">
    <property type="match status" value="1"/>
</dbReference>
<dbReference type="GO" id="GO:0006955">
    <property type="term" value="P:immune response"/>
    <property type="evidence" value="ECO:0007669"/>
    <property type="project" value="InterPro"/>
</dbReference>
<proteinExistence type="predicted"/>
<evidence type="ECO:0000313" key="4">
    <source>
        <dbReference type="EMBL" id="TWW73240.1"/>
    </source>
</evidence>
<evidence type="ECO:0000256" key="2">
    <source>
        <dbReference type="SAM" id="SignalP"/>
    </source>
</evidence>
<dbReference type="EMBL" id="RHFK02000007">
    <property type="protein sequence ID" value="TWW73240.1"/>
    <property type="molecule type" value="Genomic_DNA"/>
</dbReference>
<dbReference type="Pfam" id="PF00048">
    <property type="entry name" value="IL8"/>
    <property type="match status" value="1"/>
</dbReference>
<dbReference type="GO" id="GO:0008009">
    <property type="term" value="F:chemokine activity"/>
    <property type="evidence" value="ECO:0007669"/>
    <property type="project" value="InterPro"/>
</dbReference>